<proteinExistence type="predicted"/>
<feature type="domain" description="NodB homology" evidence="3">
    <location>
        <begin position="62"/>
        <end position="243"/>
    </location>
</feature>
<comment type="subcellular location">
    <subcellularLocation>
        <location evidence="1">Secreted</location>
    </subcellularLocation>
</comment>
<gene>
    <name evidence="4" type="ORF">ACFSW5_13155</name>
</gene>
<dbReference type="PROSITE" id="PS51677">
    <property type="entry name" value="NODB"/>
    <property type="match status" value="1"/>
</dbReference>
<dbReference type="Proteomes" id="UP001597493">
    <property type="component" value="Unassembled WGS sequence"/>
</dbReference>
<reference evidence="5" key="1">
    <citation type="journal article" date="2019" name="Int. J. Syst. Evol. Microbiol.">
        <title>The Global Catalogue of Microorganisms (GCM) 10K type strain sequencing project: providing services to taxonomists for standard genome sequencing and annotation.</title>
        <authorList>
            <consortium name="The Broad Institute Genomics Platform"/>
            <consortium name="The Broad Institute Genome Sequencing Center for Infectious Disease"/>
            <person name="Wu L."/>
            <person name="Ma J."/>
        </authorList>
    </citation>
    <scope>NUCLEOTIDE SEQUENCE [LARGE SCALE GENOMIC DNA]</scope>
    <source>
        <strain evidence="5">TISTR 1827</strain>
    </source>
</reference>
<dbReference type="InterPro" id="IPR051398">
    <property type="entry name" value="Polysacch_Deacetylase"/>
</dbReference>
<accession>A0ABW5QXX1</accession>
<dbReference type="InterPro" id="IPR002509">
    <property type="entry name" value="NODB_dom"/>
</dbReference>
<dbReference type="SUPFAM" id="SSF88713">
    <property type="entry name" value="Glycoside hydrolase/deacetylase"/>
    <property type="match status" value="1"/>
</dbReference>
<dbReference type="PANTHER" id="PTHR34216">
    <property type="match status" value="1"/>
</dbReference>
<dbReference type="InterPro" id="IPR011330">
    <property type="entry name" value="Glyco_hydro/deAcase_b/a-brl"/>
</dbReference>
<evidence type="ECO:0000256" key="2">
    <source>
        <dbReference type="ARBA" id="ARBA00022729"/>
    </source>
</evidence>
<dbReference type="Gene3D" id="3.20.20.370">
    <property type="entry name" value="Glycoside hydrolase/deacetylase"/>
    <property type="match status" value="1"/>
</dbReference>
<name>A0ABW5QXX1_9BACL</name>
<evidence type="ECO:0000313" key="4">
    <source>
        <dbReference type="EMBL" id="MFD2661199.1"/>
    </source>
</evidence>
<evidence type="ECO:0000259" key="3">
    <source>
        <dbReference type="PROSITE" id="PS51677"/>
    </source>
</evidence>
<keyword evidence="5" id="KW-1185">Reference proteome</keyword>
<evidence type="ECO:0000313" key="5">
    <source>
        <dbReference type="Proteomes" id="UP001597493"/>
    </source>
</evidence>
<protein>
    <submittedName>
        <fullName evidence="4">Polysaccharide deacetylase family protein</fullName>
    </submittedName>
</protein>
<sequence>MANHYDNKVIVLTYHHVGAAGPYSLRSDLFRSHLNAIKEQGYNVIGIDAFLRFCRQGKVVSDAVLLTFDDGWSDFYTHAYPELSASRCPAVGFVIVSRIMKSNRLTWDQMREMERNGGIAFFSHSYDQHRKINGKPVLLGPIERKKEARKETMAEYRQRMKRDFRLAGQLLSEQLGRRPNLLCFPYGAYNGTVLKAAKDAGVELCFTTKKGINARGQYEIYRLNAGVPDMTPRKLLNLLKEYD</sequence>
<dbReference type="RefSeq" id="WP_379273663.1">
    <property type="nucleotide sequence ID" value="NZ_JBHUGT010000024.1"/>
</dbReference>
<dbReference type="EMBL" id="JBHUMY010000012">
    <property type="protein sequence ID" value="MFD2661199.1"/>
    <property type="molecule type" value="Genomic_DNA"/>
</dbReference>
<organism evidence="4 5">
    <name type="scientific">Paenibacillus thailandensis</name>
    <dbReference type="NCBI Taxonomy" id="393250"/>
    <lineage>
        <taxon>Bacteria</taxon>
        <taxon>Bacillati</taxon>
        <taxon>Bacillota</taxon>
        <taxon>Bacilli</taxon>
        <taxon>Bacillales</taxon>
        <taxon>Paenibacillaceae</taxon>
        <taxon>Paenibacillus</taxon>
    </lineage>
</organism>
<evidence type="ECO:0000256" key="1">
    <source>
        <dbReference type="ARBA" id="ARBA00004613"/>
    </source>
</evidence>
<dbReference type="PANTHER" id="PTHR34216:SF3">
    <property type="entry name" value="POLY-BETA-1,6-N-ACETYL-D-GLUCOSAMINE N-DEACETYLASE"/>
    <property type="match status" value="1"/>
</dbReference>
<keyword evidence="2" id="KW-0732">Signal</keyword>
<comment type="caution">
    <text evidence="4">The sequence shown here is derived from an EMBL/GenBank/DDBJ whole genome shotgun (WGS) entry which is preliminary data.</text>
</comment>
<dbReference type="Pfam" id="PF01522">
    <property type="entry name" value="Polysacc_deac_1"/>
    <property type="match status" value="1"/>
</dbReference>